<proteinExistence type="predicted"/>
<dbReference type="EMBL" id="JBHULB010000011">
    <property type="protein sequence ID" value="MFD2587070.1"/>
    <property type="molecule type" value="Genomic_DNA"/>
</dbReference>
<accession>A0ABW5MXH3</accession>
<sequence>MLNIMKSYAPSSLVMLFVFSILCFISCSKDSDLFAEAILLDEEEIEAIEEAGSDSTDGTDGSDGSEAKEGDGTNLVRNGTFENDDEWVLRNGSTIDNGILTIIANGSVGSSRNNWSAEVQNVLSIQYYGTRRFRFTFDARQISGNGEFQIGQRNNAAFEQVITSDWTTYTVEVDGNVPNAGNDINIGGRDVGDVFEVDNFKMEIIGDTSNHNVPQKGGQFTFFTDFEFETYGYDQWTSSGGQTRHANDWEVDHGLPRTTAHPNSPLTTGRDGTGSAIWLGSYNNDQRRNEVGRDIAMDFEHAISFSFYVQNELPPSRLLLQNRNLAPGGSSTVNSISIRQADTPGKMFFSLCTDVNAVDQSAATLGGWNGAGTGTTSVYFDYNYRAWNDVVILYKGAFGANYTGPSTSELAEVFGYDPRSDGYIEIWVNGNKIVDHVGTTLYRYERRGGEIRSGITPKIGAYWGGAFDPQGDIYYDNYGIWNGPDATFSIMDPSK</sequence>
<feature type="compositionally biased region" description="Low complexity" evidence="1">
    <location>
        <begin position="53"/>
        <end position="64"/>
    </location>
</feature>
<evidence type="ECO:0000256" key="1">
    <source>
        <dbReference type="SAM" id="MobiDB-lite"/>
    </source>
</evidence>
<dbReference type="Proteomes" id="UP001597526">
    <property type="component" value="Unassembled WGS sequence"/>
</dbReference>
<comment type="caution">
    <text evidence="2">The sequence shown here is derived from an EMBL/GenBank/DDBJ whole genome shotgun (WGS) entry which is preliminary data.</text>
</comment>
<reference evidence="3" key="1">
    <citation type="journal article" date="2019" name="Int. J. Syst. Evol. Microbiol.">
        <title>The Global Catalogue of Microorganisms (GCM) 10K type strain sequencing project: providing services to taxonomists for standard genome sequencing and annotation.</title>
        <authorList>
            <consortium name="The Broad Institute Genomics Platform"/>
            <consortium name="The Broad Institute Genome Sequencing Center for Infectious Disease"/>
            <person name="Wu L."/>
            <person name="Ma J."/>
        </authorList>
    </citation>
    <scope>NUCLEOTIDE SEQUENCE [LARGE SCALE GENOMIC DNA]</scope>
    <source>
        <strain evidence="3">KCTC 52368</strain>
    </source>
</reference>
<evidence type="ECO:0000313" key="2">
    <source>
        <dbReference type="EMBL" id="MFD2587070.1"/>
    </source>
</evidence>
<keyword evidence="3" id="KW-1185">Reference proteome</keyword>
<name>A0ABW5MXH3_9FLAO</name>
<organism evidence="2 3">
    <name type="scientific">Croceitalea marina</name>
    <dbReference type="NCBI Taxonomy" id="1775166"/>
    <lineage>
        <taxon>Bacteria</taxon>
        <taxon>Pseudomonadati</taxon>
        <taxon>Bacteroidota</taxon>
        <taxon>Flavobacteriia</taxon>
        <taxon>Flavobacteriales</taxon>
        <taxon>Flavobacteriaceae</taxon>
        <taxon>Croceitalea</taxon>
    </lineage>
</organism>
<dbReference type="Gene3D" id="2.60.120.200">
    <property type="match status" value="1"/>
</dbReference>
<protein>
    <recommendedName>
        <fullName evidence="4">CBM-cenC domain-containing protein</fullName>
    </recommendedName>
</protein>
<dbReference type="RefSeq" id="WP_377766630.1">
    <property type="nucleotide sequence ID" value="NZ_JBHULB010000011.1"/>
</dbReference>
<evidence type="ECO:0008006" key="4">
    <source>
        <dbReference type="Google" id="ProtNLM"/>
    </source>
</evidence>
<feature type="region of interest" description="Disordered" evidence="1">
    <location>
        <begin position="49"/>
        <end position="76"/>
    </location>
</feature>
<evidence type="ECO:0000313" key="3">
    <source>
        <dbReference type="Proteomes" id="UP001597526"/>
    </source>
</evidence>
<gene>
    <name evidence="2" type="ORF">ACFSQJ_09020</name>
</gene>